<feature type="compositionally biased region" description="Acidic residues" evidence="1">
    <location>
        <begin position="1163"/>
        <end position="1172"/>
    </location>
</feature>
<feature type="compositionally biased region" description="Low complexity" evidence="1">
    <location>
        <begin position="193"/>
        <end position="210"/>
    </location>
</feature>
<dbReference type="SMART" id="SM00384">
    <property type="entry name" value="AT_hook"/>
    <property type="match status" value="3"/>
</dbReference>
<dbReference type="GO" id="GO:0003677">
    <property type="term" value="F:DNA binding"/>
    <property type="evidence" value="ECO:0007669"/>
    <property type="project" value="InterPro"/>
</dbReference>
<feature type="region of interest" description="Disordered" evidence="1">
    <location>
        <begin position="395"/>
        <end position="447"/>
    </location>
</feature>
<name>A0A8H2XR84_9AGAM</name>
<feature type="compositionally biased region" description="Acidic residues" evidence="1">
    <location>
        <begin position="580"/>
        <end position="592"/>
    </location>
</feature>
<feature type="compositionally biased region" description="Polar residues" evidence="1">
    <location>
        <begin position="1134"/>
        <end position="1146"/>
    </location>
</feature>
<feature type="compositionally biased region" description="Acidic residues" evidence="1">
    <location>
        <begin position="712"/>
        <end position="722"/>
    </location>
</feature>
<feature type="compositionally biased region" description="Acidic residues" evidence="1">
    <location>
        <begin position="969"/>
        <end position="978"/>
    </location>
</feature>
<feature type="compositionally biased region" description="Pro residues" evidence="1">
    <location>
        <begin position="618"/>
        <end position="630"/>
    </location>
</feature>
<sequence length="1194" mass="127576">MAAPARGPVSRKRALSAAPPPSFEACVVTYFSQDRAFQRVFAETDIEGMKTVVREKLNLSPHTGVRLAQVADGRRIDLEDDADFYAFQLGAQLKPELQVEVSVITAPAAQLASPSVTATSINLERAPPPTLVQTGQDATPQAVDASTSPPPPPKKKKKPRKSNLVIVDNTPEGSSKPTESLEAAATEQASEGPNPEAKAANAAPSTTTTEPSKKPKSKAAAKPTPAVGQEAPPISDTSKQPNNTVEAPPVPPKSAKSKKAAATIPVPTATEPAPTSTEPTPESPVSVDTEIPQPRPKKRGRKAVQDAQQPDPTVPEPTTQVVVEPPVKKQRKSKLDAAIDLEGTQSPVAISLPPPVRSKRRSSTVASIPDTGKPVSAVGSATDILRRWGALSIANEAGGSEAGPSTTTDPVDQSMETKGKVKRKRKKKDQVADGASTSTSIPVSTPAETTQCLLCSSGPHEPLDCPLLSQRDATTCKTVEDHIYRLEDTQGPARIHQMLIGRLRAWLKDTKKQVEVQNKSITPTPAPTVPKSASPIYSTPIPTRPKKSKLSSVAVSHQSEGSSTEDEDILKSVMEIQIESAEEDDGEDEEMVDIPQPELECEPLQEASPPSTSTLTPSPQPAAVPLPPSSSPATKALLQSQRMSRSGVRALLDGLEEEEAGEGEKDSSDDEASDLAQSTPSEIARRRYRKSVRLDVRDSDEEAAARGQALPQDEDGSDVEMQDGEHTTLSQLLASPEPEEIVGVVGDGNGEDDIEEYEDDKEGGNKVLDGTASSPIETADQEPAMEEDQHPVPAEEEEAAEAAHEEEAEPVKEEPEPDQEPEPEPVSPSPKRRGRPSLSQAIKEERAAEKSRIQAEKAATQADSSVPKKRGRPPRSKGAEEQADTSINGKPKSTESSTQDQSGSVAGSQESGPRPRGRPRLSETVKAEREAEKERIRAEKAIQRLEKKTAKANAKAAAKGKGADTSTTVDDDEDGEEDMTLRQSLHAPEEATESPVVPTWSTLKSPSSSRHGSSQADEIESSATEVPGDAEGPSGFQLSTVKPTPNTRSRKDSAPPKPLFMPSSGLGPRFLPYPSPLASTPGPGKLLSLTQPQQTPSNALQRRKSVGSASLPRFTDIRKNRDIQQRSRKERNKLLSSQPAFDSSQELKSKPNGASEDVVVVESSEEEVDSSDEEAKKPKSQRKRPSAFAYFSQQ</sequence>
<dbReference type="Proteomes" id="UP000663846">
    <property type="component" value="Unassembled WGS sequence"/>
</dbReference>
<comment type="caution">
    <text evidence="2">The sequence shown here is derived from an EMBL/GenBank/DDBJ whole genome shotgun (WGS) entry which is preliminary data.</text>
</comment>
<feature type="region of interest" description="Disordered" evidence="1">
    <location>
        <begin position="1"/>
        <end position="20"/>
    </location>
</feature>
<feature type="compositionally biased region" description="Polar residues" evidence="1">
    <location>
        <begin position="403"/>
        <end position="416"/>
    </location>
</feature>
<feature type="compositionally biased region" description="Acidic residues" evidence="1">
    <location>
        <begin position="654"/>
        <end position="673"/>
    </location>
</feature>
<feature type="compositionally biased region" description="Low complexity" evidence="1">
    <location>
        <begin position="951"/>
        <end position="968"/>
    </location>
</feature>
<feature type="region of interest" description="Disordered" evidence="1">
    <location>
        <begin position="521"/>
        <end position="1194"/>
    </location>
</feature>
<proteinExistence type="predicted"/>
<feature type="compositionally biased region" description="Polar residues" evidence="1">
    <location>
        <begin position="235"/>
        <end position="245"/>
    </location>
</feature>
<accession>A0A8H2XR84</accession>
<evidence type="ECO:0000256" key="1">
    <source>
        <dbReference type="SAM" id="MobiDB-lite"/>
    </source>
</evidence>
<feature type="compositionally biased region" description="Low complexity" evidence="1">
    <location>
        <begin position="595"/>
        <end position="617"/>
    </location>
</feature>
<feature type="compositionally biased region" description="Polar residues" evidence="1">
    <location>
        <begin position="550"/>
        <end position="562"/>
    </location>
</feature>
<feature type="compositionally biased region" description="Basic and acidic residues" evidence="1">
    <location>
        <begin position="842"/>
        <end position="855"/>
    </location>
</feature>
<protein>
    <submittedName>
        <fullName evidence="2">Uncharacterized protein</fullName>
    </submittedName>
</protein>
<feature type="compositionally biased region" description="Polar residues" evidence="1">
    <location>
        <begin position="131"/>
        <end position="147"/>
    </location>
</feature>
<organism evidence="2 3">
    <name type="scientific">Rhizoctonia solani</name>
    <dbReference type="NCBI Taxonomy" id="456999"/>
    <lineage>
        <taxon>Eukaryota</taxon>
        <taxon>Fungi</taxon>
        <taxon>Dikarya</taxon>
        <taxon>Basidiomycota</taxon>
        <taxon>Agaricomycotina</taxon>
        <taxon>Agaricomycetes</taxon>
        <taxon>Cantharellales</taxon>
        <taxon>Ceratobasidiaceae</taxon>
        <taxon>Rhizoctonia</taxon>
    </lineage>
</organism>
<feature type="compositionally biased region" description="Basic and acidic residues" evidence="1">
    <location>
        <begin position="920"/>
        <end position="949"/>
    </location>
</feature>
<dbReference type="EMBL" id="CAJMWS010000327">
    <property type="protein sequence ID" value="CAE6431973.1"/>
    <property type="molecule type" value="Genomic_DNA"/>
</dbReference>
<feature type="compositionally biased region" description="Acidic residues" evidence="1">
    <location>
        <begin position="749"/>
        <end position="761"/>
    </location>
</feature>
<evidence type="ECO:0000313" key="2">
    <source>
        <dbReference type="EMBL" id="CAE6431973.1"/>
    </source>
</evidence>
<feature type="compositionally biased region" description="Polar residues" evidence="1">
    <location>
        <begin position="435"/>
        <end position="447"/>
    </location>
</feature>
<reference evidence="2" key="1">
    <citation type="submission" date="2021-01" db="EMBL/GenBank/DDBJ databases">
        <authorList>
            <person name="Kaushik A."/>
        </authorList>
    </citation>
    <scope>NUCLEOTIDE SEQUENCE</scope>
    <source>
        <strain evidence="2">AG1-1C</strain>
    </source>
</reference>
<dbReference type="AlphaFoldDB" id="A0A8H2XR84"/>
<feature type="compositionally biased region" description="Low complexity" evidence="1">
    <location>
        <begin position="308"/>
        <end position="325"/>
    </location>
</feature>
<dbReference type="InterPro" id="IPR017956">
    <property type="entry name" value="AT_hook_DNA-bd_motif"/>
</dbReference>
<evidence type="ECO:0000313" key="3">
    <source>
        <dbReference type="Proteomes" id="UP000663846"/>
    </source>
</evidence>
<feature type="compositionally biased region" description="Basic and acidic residues" evidence="1">
    <location>
        <begin position="1115"/>
        <end position="1127"/>
    </location>
</feature>
<feature type="compositionally biased region" description="Polar residues" evidence="1">
    <location>
        <begin position="999"/>
        <end position="1024"/>
    </location>
</feature>
<feature type="compositionally biased region" description="Low complexity" evidence="1">
    <location>
        <begin position="260"/>
        <end position="287"/>
    </location>
</feature>
<feature type="region of interest" description="Disordered" evidence="1">
    <location>
        <begin position="124"/>
        <end position="377"/>
    </location>
</feature>
<feature type="compositionally biased region" description="Polar residues" evidence="1">
    <location>
        <begin position="1088"/>
        <end position="1100"/>
    </location>
</feature>
<feature type="compositionally biased region" description="Polar residues" evidence="1">
    <location>
        <begin position="894"/>
        <end position="911"/>
    </location>
</feature>
<feature type="compositionally biased region" description="Basic and acidic residues" evidence="1">
    <location>
        <begin position="801"/>
        <end position="814"/>
    </location>
</feature>
<feature type="compositionally biased region" description="Polar residues" evidence="1">
    <location>
        <begin position="1036"/>
        <end position="1047"/>
    </location>
</feature>
<gene>
    <name evidence="2" type="ORF">RDB_LOCUS107844</name>
</gene>